<dbReference type="PROSITE" id="PS00109">
    <property type="entry name" value="PROTEIN_KINASE_TYR"/>
    <property type="match status" value="1"/>
</dbReference>
<feature type="non-terminal residue" evidence="2">
    <location>
        <position position="1"/>
    </location>
</feature>
<dbReference type="GO" id="GO:0005524">
    <property type="term" value="F:ATP binding"/>
    <property type="evidence" value="ECO:0007669"/>
    <property type="project" value="InterPro"/>
</dbReference>
<dbReference type="InterPro" id="IPR000719">
    <property type="entry name" value="Prot_kinase_dom"/>
</dbReference>
<keyword evidence="3" id="KW-1185">Reference proteome</keyword>
<dbReference type="InterPro" id="IPR011009">
    <property type="entry name" value="Kinase-like_dom_sf"/>
</dbReference>
<evidence type="ECO:0000313" key="3">
    <source>
        <dbReference type="Proteomes" id="UP000789572"/>
    </source>
</evidence>
<reference evidence="2" key="1">
    <citation type="submission" date="2021-06" db="EMBL/GenBank/DDBJ databases">
        <authorList>
            <person name="Kallberg Y."/>
            <person name="Tangrot J."/>
            <person name="Rosling A."/>
        </authorList>
    </citation>
    <scope>NUCLEOTIDE SEQUENCE</scope>
    <source>
        <strain evidence="2">IA702</strain>
    </source>
</reference>
<sequence>IIMRYYNMGFAPELFACEQIAGGWHINIVVMELLMEYCTAYSLAEKYHLSSRTLKQVKTLVEKMHDLGFVHEDLRLSNILVGPESSVKLVDFDWAGKIEEAIYPPLINHEISWHPEVKFGAESAGT</sequence>
<accession>A0A9N9GZK2</accession>
<feature type="domain" description="Protein kinase" evidence="1">
    <location>
        <begin position="1"/>
        <end position="126"/>
    </location>
</feature>
<protein>
    <submittedName>
        <fullName evidence="2">11350_t:CDS:1</fullName>
    </submittedName>
</protein>
<dbReference type="Pfam" id="PF00069">
    <property type="entry name" value="Pkinase"/>
    <property type="match status" value="1"/>
</dbReference>
<dbReference type="PROSITE" id="PS50011">
    <property type="entry name" value="PROTEIN_KINASE_DOM"/>
    <property type="match status" value="1"/>
</dbReference>
<dbReference type="Gene3D" id="1.10.510.10">
    <property type="entry name" value="Transferase(Phosphotransferase) domain 1"/>
    <property type="match status" value="1"/>
</dbReference>
<organism evidence="2 3">
    <name type="scientific">Paraglomus occultum</name>
    <dbReference type="NCBI Taxonomy" id="144539"/>
    <lineage>
        <taxon>Eukaryota</taxon>
        <taxon>Fungi</taxon>
        <taxon>Fungi incertae sedis</taxon>
        <taxon>Mucoromycota</taxon>
        <taxon>Glomeromycotina</taxon>
        <taxon>Glomeromycetes</taxon>
        <taxon>Paraglomerales</taxon>
        <taxon>Paraglomeraceae</taxon>
        <taxon>Paraglomus</taxon>
    </lineage>
</organism>
<dbReference type="SUPFAM" id="SSF56112">
    <property type="entry name" value="Protein kinase-like (PK-like)"/>
    <property type="match status" value="1"/>
</dbReference>
<dbReference type="Proteomes" id="UP000789572">
    <property type="component" value="Unassembled WGS sequence"/>
</dbReference>
<dbReference type="OrthoDB" id="2448781at2759"/>
<name>A0A9N9GZK2_9GLOM</name>
<dbReference type="AlphaFoldDB" id="A0A9N9GZK2"/>
<proteinExistence type="predicted"/>
<dbReference type="GO" id="GO:0004672">
    <property type="term" value="F:protein kinase activity"/>
    <property type="evidence" value="ECO:0007669"/>
    <property type="project" value="InterPro"/>
</dbReference>
<evidence type="ECO:0000259" key="1">
    <source>
        <dbReference type="PROSITE" id="PS50011"/>
    </source>
</evidence>
<comment type="caution">
    <text evidence="2">The sequence shown here is derived from an EMBL/GenBank/DDBJ whole genome shotgun (WGS) entry which is preliminary data.</text>
</comment>
<dbReference type="EMBL" id="CAJVPJ010003539">
    <property type="protein sequence ID" value="CAG8641359.1"/>
    <property type="molecule type" value="Genomic_DNA"/>
</dbReference>
<evidence type="ECO:0000313" key="2">
    <source>
        <dbReference type="EMBL" id="CAG8641359.1"/>
    </source>
</evidence>
<gene>
    <name evidence="2" type="ORF">POCULU_LOCUS9438</name>
</gene>
<dbReference type="InterPro" id="IPR008266">
    <property type="entry name" value="Tyr_kinase_AS"/>
</dbReference>